<evidence type="ECO:0000313" key="2">
    <source>
        <dbReference type="Proteomes" id="UP000622552"/>
    </source>
</evidence>
<reference evidence="1" key="1">
    <citation type="submission" date="2020-11" db="EMBL/GenBank/DDBJ databases">
        <title>Sequencing the genomes of 1000 actinobacteria strains.</title>
        <authorList>
            <person name="Klenk H.-P."/>
        </authorList>
    </citation>
    <scope>NUCLEOTIDE SEQUENCE</scope>
    <source>
        <strain evidence="1">DSM 45356</strain>
    </source>
</reference>
<accession>A0A8J7KSR4</accession>
<protein>
    <submittedName>
        <fullName evidence="1">Uncharacterized protein</fullName>
    </submittedName>
</protein>
<name>A0A8J7KSR4_9ACTN</name>
<keyword evidence="2" id="KW-1185">Reference proteome</keyword>
<gene>
    <name evidence="1" type="ORF">IW245_006111</name>
</gene>
<evidence type="ECO:0000313" key="1">
    <source>
        <dbReference type="EMBL" id="MBG6139917.1"/>
    </source>
</evidence>
<dbReference type="AlphaFoldDB" id="A0A8J7KSR4"/>
<proteinExistence type="predicted"/>
<organism evidence="1 2">
    <name type="scientific">Longispora fulva</name>
    <dbReference type="NCBI Taxonomy" id="619741"/>
    <lineage>
        <taxon>Bacteria</taxon>
        <taxon>Bacillati</taxon>
        <taxon>Actinomycetota</taxon>
        <taxon>Actinomycetes</taxon>
        <taxon>Micromonosporales</taxon>
        <taxon>Micromonosporaceae</taxon>
        <taxon>Longispora</taxon>
    </lineage>
</organism>
<comment type="caution">
    <text evidence="1">The sequence shown here is derived from an EMBL/GenBank/DDBJ whole genome shotgun (WGS) entry which is preliminary data.</text>
</comment>
<dbReference type="RefSeq" id="WP_197006525.1">
    <property type="nucleotide sequence ID" value="NZ_BONS01000006.1"/>
</dbReference>
<dbReference type="EMBL" id="JADOUF010000001">
    <property type="protein sequence ID" value="MBG6139917.1"/>
    <property type="molecule type" value="Genomic_DNA"/>
</dbReference>
<dbReference type="Proteomes" id="UP000622552">
    <property type="component" value="Unassembled WGS sequence"/>
</dbReference>
<sequence length="108" mass="12139">MPTITRLATVETVVRGGRAAVVSLRLDNDGFHTYWMETGDTYRLRIVGFHWQVTGGAWFVAGHGYRLTRAGNPLVSIPTDRGEVVLLPSHEYQISHAGQGEWWLSRCQ</sequence>